<dbReference type="NCBIfam" id="NF000711">
    <property type="entry name" value="PRK00039.2-1"/>
    <property type="match status" value="1"/>
</dbReference>
<dbReference type="PANTHER" id="PTHR30194">
    <property type="entry name" value="CROSSOVER JUNCTION ENDODEOXYRIBONUCLEASE RUVC"/>
    <property type="match status" value="1"/>
</dbReference>
<evidence type="ECO:0000256" key="10">
    <source>
        <dbReference type="ARBA" id="ARBA00023172"/>
    </source>
</evidence>
<keyword evidence="6 13" id="KW-0227">DNA damage</keyword>
<dbReference type="GO" id="GO:0006310">
    <property type="term" value="P:DNA recombination"/>
    <property type="evidence" value="ECO:0007669"/>
    <property type="project" value="UniProtKB-UniRule"/>
</dbReference>
<dbReference type="PATRIC" id="fig|1618447.3.peg.815"/>
<comment type="subunit">
    <text evidence="13">Homodimer which binds Holliday junction (HJ) DNA. The HJ becomes 2-fold symmetrical on binding to RuvC with unstacked arms; it has a different conformation from HJ DNA in complex with RuvA. In the full resolvosome a probable DNA-RuvA(4)-RuvB(12)-RuvC(2) complex forms which resolves the HJ.</text>
</comment>
<dbReference type="GO" id="GO:0000287">
    <property type="term" value="F:magnesium ion binding"/>
    <property type="evidence" value="ECO:0007669"/>
    <property type="project" value="UniProtKB-UniRule"/>
</dbReference>
<keyword evidence="3 13" id="KW-0540">Nuclease</keyword>
<evidence type="ECO:0000256" key="6">
    <source>
        <dbReference type="ARBA" id="ARBA00022763"/>
    </source>
</evidence>
<keyword evidence="9 13" id="KW-0238">DNA-binding</keyword>
<proteinExistence type="inferred from homology"/>
<dbReference type="InterPro" id="IPR002176">
    <property type="entry name" value="X-over_junc_endoDNase_RuvC"/>
</dbReference>
<dbReference type="InterPro" id="IPR036397">
    <property type="entry name" value="RNaseH_sf"/>
</dbReference>
<evidence type="ECO:0000256" key="2">
    <source>
        <dbReference type="ARBA" id="ARBA00022490"/>
    </source>
</evidence>
<evidence type="ECO:0000256" key="11">
    <source>
        <dbReference type="ARBA" id="ARBA00023204"/>
    </source>
</evidence>
<dbReference type="EMBL" id="LCHM01000034">
    <property type="protein sequence ID" value="KKT36660.1"/>
    <property type="molecule type" value="Genomic_DNA"/>
</dbReference>
<dbReference type="Gene3D" id="3.30.420.10">
    <property type="entry name" value="Ribonuclease H-like superfamily/Ribonuclease H"/>
    <property type="match status" value="1"/>
</dbReference>
<keyword evidence="4 13" id="KW-0479">Metal-binding</keyword>
<dbReference type="GO" id="GO:0006281">
    <property type="term" value="P:DNA repair"/>
    <property type="evidence" value="ECO:0007669"/>
    <property type="project" value="UniProtKB-UniRule"/>
</dbReference>
<dbReference type="EC" id="3.1.21.10" evidence="13 14"/>
<dbReference type="Pfam" id="PF02075">
    <property type="entry name" value="RuvC"/>
    <property type="match status" value="1"/>
</dbReference>
<keyword evidence="10 13" id="KW-0233">DNA recombination</keyword>
<dbReference type="InterPro" id="IPR020563">
    <property type="entry name" value="X-over_junc_endoDNase_Mg_BS"/>
</dbReference>
<dbReference type="SUPFAM" id="SSF53098">
    <property type="entry name" value="Ribonuclease H-like"/>
    <property type="match status" value="1"/>
</dbReference>
<feature type="binding site" evidence="13">
    <location>
        <position position="67"/>
    </location>
    <ligand>
        <name>Mg(2+)</name>
        <dbReference type="ChEBI" id="CHEBI:18420"/>
        <label>2</label>
    </ligand>
</feature>
<feature type="active site" evidence="13">
    <location>
        <position position="140"/>
    </location>
</feature>
<gene>
    <name evidence="13" type="primary">ruvC</name>
    <name evidence="15" type="ORF">UW22_C0034G0003</name>
</gene>
<dbReference type="GO" id="GO:0048476">
    <property type="term" value="C:Holliday junction resolvase complex"/>
    <property type="evidence" value="ECO:0007669"/>
    <property type="project" value="UniProtKB-UniRule"/>
</dbReference>
<keyword evidence="11 13" id="KW-0234">DNA repair</keyword>
<reference evidence="15 16" key="1">
    <citation type="journal article" date="2015" name="Nature">
        <title>rRNA introns, odd ribosomes, and small enigmatic genomes across a large radiation of phyla.</title>
        <authorList>
            <person name="Brown C.T."/>
            <person name="Hug L.A."/>
            <person name="Thomas B.C."/>
            <person name="Sharon I."/>
            <person name="Castelle C.J."/>
            <person name="Singh A."/>
            <person name="Wilkins M.J."/>
            <person name="Williams K.H."/>
            <person name="Banfield J.F."/>
        </authorList>
    </citation>
    <scope>NUCLEOTIDE SEQUENCE [LARGE SCALE GENOMIC DNA]</scope>
</reference>
<evidence type="ECO:0000256" key="14">
    <source>
        <dbReference type="NCBIfam" id="TIGR00228"/>
    </source>
</evidence>
<sequence>MVILGIDPGVARIGWGIIKNTKPDLTVIAYGLISTPKEIQKEMRLKSLYDAMLSVFTKYQPDIMSVEDLFFAANAKTAISVGEARGVILLSAAQKRVSVVSYTPLAVKRTITGDGHADKKQVEKMIVQILRLKKTPEIDDTTDALAIAATHAYTNENLKSQNSNLKK</sequence>
<evidence type="ECO:0000313" key="16">
    <source>
        <dbReference type="Proteomes" id="UP000034617"/>
    </source>
</evidence>
<feature type="active site" evidence="13">
    <location>
        <position position="67"/>
    </location>
</feature>
<dbReference type="GO" id="GO:0003677">
    <property type="term" value="F:DNA binding"/>
    <property type="evidence" value="ECO:0007669"/>
    <property type="project" value="UniProtKB-KW"/>
</dbReference>
<evidence type="ECO:0000256" key="13">
    <source>
        <dbReference type="HAMAP-Rule" id="MF_00034"/>
    </source>
</evidence>
<dbReference type="InterPro" id="IPR012337">
    <property type="entry name" value="RNaseH-like_sf"/>
</dbReference>
<evidence type="ECO:0000256" key="4">
    <source>
        <dbReference type="ARBA" id="ARBA00022723"/>
    </source>
</evidence>
<dbReference type="GO" id="GO:0008821">
    <property type="term" value="F:crossover junction DNA endonuclease activity"/>
    <property type="evidence" value="ECO:0007669"/>
    <property type="project" value="UniProtKB-UniRule"/>
</dbReference>
<evidence type="ECO:0000256" key="8">
    <source>
        <dbReference type="ARBA" id="ARBA00022842"/>
    </source>
</evidence>
<dbReference type="PROSITE" id="PS01321">
    <property type="entry name" value="RUVC"/>
    <property type="match status" value="1"/>
</dbReference>
<dbReference type="AlphaFoldDB" id="A0A0G1GQ57"/>
<comment type="similarity">
    <text evidence="1 13">Belongs to the RuvC family.</text>
</comment>
<dbReference type="GO" id="GO:0005737">
    <property type="term" value="C:cytoplasm"/>
    <property type="evidence" value="ECO:0007669"/>
    <property type="project" value="UniProtKB-SubCell"/>
</dbReference>
<comment type="caution">
    <text evidence="15">The sequence shown here is derived from an EMBL/GenBank/DDBJ whole genome shotgun (WGS) entry which is preliminary data.</text>
</comment>
<feature type="binding site" evidence="13">
    <location>
        <position position="7"/>
    </location>
    <ligand>
        <name>Mg(2+)</name>
        <dbReference type="ChEBI" id="CHEBI:18420"/>
        <label>1</label>
    </ligand>
</feature>
<feature type="active site" evidence="13">
    <location>
        <position position="7"/>
    </location>
</feature>
<keyword evidence="2 13" id="KW-0963">Cytoplasm</keyword>
<protein>
    <recommendedName>
        <fullName evidence="13 14">Crossover junction endodeoxyribonuclease RuvC</fullName>
        <ecNumber evidence="13 14">3.1.21.10</ecNumber>
    </recommendedName>
    <alternativeName>
        <fullName evidence="13">Holliday junction nuclease RuvC</fullName>
    </alternativeName>
    <alternativeName>
        <fullName evidence="13">Holliday junction resolvase RuvC</fullName>
    </alternativeName>
</protein>
<evidence type="ECO:0000313" key="15">
    <source>
        <dbReference type="EMBL" id="KKT36660.1"/>
    </source>
</evidence>
<accession>A0A0G1GQ57</accession>
<comment type="cofactor">
    <cofactor evidence="13">
        <name>Mg(2+)</name>
        <dbReference type="ChEBI" id="CHEBI:18420"/>
    </cofactor>
    <text evidence="13">Binds 2 Mg(2+) ion per subunit.</text>
</comment>
<dbReference type="Proteomes" id="UP000034617">
    <property type="component" value="Unassembled WGS sequence"/>
</dbReference>
<evidence type="ECO:0000256" key="12">
    <source>
        <dbReference type="ARBA" id="ARBA00029354"/>
    </source>
</evidence>
<dbReference type="NCBIfam" id="TIGR00228">
    <property type="entry name" value="ruvC"/>
    <property type="match status" value="1"/>
</dbReference>
<dbReference type="PRINTS" id="PR00696">
    <property type="entry name" value="RSOLVASERUVC"/>
</dbReference>
<name>A0A0G1GQ57_9BACT</name>
<evidence type="ECO:0000256" key="3">
    <source>
        <dbReference type="ARBA" id="ARBA00022722"/>
    </source>
</evidence>
<comment type="function">
    <text evidence="13">The RuvA-RuvB-RuvC complex processes Holliday junction (HJ) DNA during genetic recombination and DNA repair. Endonuclease that resolves HJ intermediates. Cleaves cruciform DNA by making single-stranded nicks across the HJ at symmetrical positions within the homologous arms, yielding a 5'-phosphate and a 3'-hydroxyl group; requires a central core of homology in the junction. The consensus cleavage sequence is 5'-(A/T)TT(C/G)-3'. Cleavage occurs on the 3'-side of the TT dinucleotide at the point of strand exchange. HJ branch migration catalyzed by RuvA-RuvB allows RuvC to scan DNA until it finds its consensus sequence, where it cleaves and resolves the cruciform DNA.</text>
</comment>
<keyword evidence="5 13" id="KW-0255">Endonuclease</keyword>
<evidence type="ECO:0000256" key="9">
    <source>
        <dbReference type="ARBA" id="ARBA00023125"/>
    </source>
</evidence>
<dbReference type="FunFam" id="3.30.420.10:FF:000002">
    <property type="entry name" value="Crossover junction endodeoxyribonuclease RuvC"/>
    <property type="match status" value="1"/>
</dbReference>
<feature type="binding site" evidence="13">
    <location>
        <position position="140"/>
    </location>
    <ligand>
        <name>Mg(2+)</name>
        <dbReference type="ChEBI" id="CHEBI:18420"/>
        <label>1</label>
    </ligand>
</feature>
<evidence type="ECO:0000256" key="5">
    <source>
        <dbReference type="ARBA" id="ARBA00022759"/>
    </source>
</evidence>
<dbReference type="CDD" id="cd16962">
    <property type="entry name" value="RuvC"/>
    <property type="match status" value="1"/>
</dbReference>
<comment type="catalytic activity">
    <reaction evidence="12 13">
        <text>Endonucleolytic cleavage at a junction such as a reciprocal single-stranded crossover between two homologous DNA duplexes (Holliday junction).</text>
        <dbReference type="EC" id="3.1.21.10"/>
    </reaction>
</comment>
<keyword evidence="8 13" id="KW-0460">Magnesium</keyword>
<organism evidence="15 16">
    <name type="scientific">Candidatus Gottesmanbacteria bacterium GW2011_GWB1_44_11c</name>
    <dbReference type="NCBI Taxonomy" id="1618447"/>
    <lineage>
        <taxon>Bacteria</taxon>
        <taxon>Candidatus Gottesmaniibacteriota</taxon>
    </lineage>
</organism>
<evidence type="ECO:0000256" key="1">
    <source>
        <dbReference type="ARBA" id="ARBA00009518"/>
    </source>
</evidence>
<evidence type="ECO:0000256" key="7">
    <source>
        <dbReference type="ARBA" id="ARBA00022801"/>
    </source>
</evidence>
<keyword evidence="7 13" id="KW-0378">Hydrolase</keyword>
<comment type="subcellular location">
    <subcellularLocation>
        <location evidence="13">Cytoplasm</location>
    </subcellularLocation>
</comment>
<dbReference type="PANTHER" id="PTHR30194:SF3">
    <property type="entry name" value="CROSSOVER JUNCTION ENDODEOXYRIBONUCLEASE RUVC"/>
    <property type="match status" value="1"/>
</dbReference>
<dbReference type="HAMAP" id="MF_00034">
    <property type="entry name" value="RuvC"/>
    <property type="match status" value="1"/>
</dbReference>